<reference evidence="2" key="1">
    <citation type="journal article" date="2023" name="Mol. Phylogenet. Evol.">
        <title>Genome-scale phylogeny and comparative genomics of the fungal order Sordariales.</title>
        <authorList>
            <person name="Hensen N."/>
            <person name="Bonometti L."/>
            <person name="Westerberg I."/>
            <person name="Brannstrom I.O."/>
            <person name="Guillou S."/>
            <person name="Cros-Aarteil S."/>
            <person name="Calhoun S."/>
            <person name="Haridas S."/>
            <person name="Kuo A."/>
            <person name="Mondo S."/>
            <person name="Pangilinan J."/>
            <person name="Riley R."/>
            <person name="LaButti K."/>
            <person name="Andreopoulos B."/>
            <person name="Lipzen A."/>
            <person name="Chen C."/>
            <person name="Yan M."/>
            <person name="Daum C."/>
            <person name="Ng V."/>
            <person name="Clum A."/>
            <person name="Steindorff A."/>
            <person name="Ohm R.A."/>
            <person name="Martin F."/>
            <person name="Silar P."/>
            <person name="Natvig D.O."/>
            <person name="Lalanne C."/>
            <person name="Gautier V."/>
            <person name="Ament-Velasquez S.L."/>
            <person name="Kruys A."/>
            <person name="Hutchinson M.I."/>
            <person name="Powell A.J."/>
            <person name="Barry K."/>
            <person name="Miller A.N."/>
            <person name="Grigoriev I.V."/>
            <person name="Debuchy R."/>
            <person name="Gladieux P."/>
            <person name="Hiltunen Thoren M."/>
            <person name="Johannesson H."/>
        </authorList>
    </citation>
    <scope>NUCLEOTIDE SEQUENCE</scope>
    <source>
        <strain evidence="2">CBS 314.62</strain>
    </source>
</reference>
<feature type="signal peptide" evidence="1">
    <location>
        <begin position="1"/>
        <end position="20"/>
    </location>
</feature>
<evidence type="ECO:0000313" key="3">
    <source>
        <dbReference type="Proteomes" id="UP001270362"/>
    </source>
</evidence>
<sequence>MHPVHLLTRLLASSAALALAVPVQPDMAPSAKLVARDSPFADLDLPADFWGAMDNYCRNGVSSKRRSVPRHLSQRGSPPAGYLYVSPGTSVRDYESTTTYGAYTDALVTCMGVVIVGDTTDGDATSKHMAHFYADANALDALWGTVASEVSAQGLANLRGWISLADRAAVPSDLDTGLMLDVENKMKDLVAGLTGQPATVRYHNMFDASEGVEDVGSMQYNNADKSVLIDGVVVEFGT</sequence>
<reference evidence="2" key="2">
    <citation type="submission" date="2023-06" db="EMBL/GenBank/DDBJ databases">
        <authorList>
            <consortium name="Lawrence Berkeley National Laboratory"/>
            <person name="Haridas S."/>
            <person name="Hensen N."/>
            <person name="Bonometti L."/>
            <person name="Westerberg I."/>
            <person name="Brannstrom I.O."/>
            <person name="Guillou S."/>
            <person name="Cros-Aarteil S."/>
            <person name="Calhoun S."/>
            <person name="Kuo A."/>
            <person name="Mondo S."/>
            <person name="Pangilinan J."/>
            <person name="Riley R."/>
            <person name="Labutti K."/>
            <person name="Andreopoulos B."/>
            <person name="Lipzen A."/>
            <person name="Chen C."/>
            <person name="Yanf M."/>
            <person name="Daum C."/>
            <person name="Ng V."/>
            <person name="Clum A."/>
            <person name="Steindorff A."/>
            <person name="Ohm R."/>
            <person name="Martin F."/>
            <person name="Silar P."/>
            <person name="Natvig D."/>
            <person name="Lalanne C."/>
            <person name="Gautier V."/>
            <person name="Ament-Velasquez S.L."/>
            <person name="Kruys A."/>
            <person name="Hutchinson M.I."/>
            <person name="Powell A.J."/>
            <person name="Barry K."/>
            <person name="Miller A.N."/>
            <person name="Grigoriev I.V."/>
            <person name="Debuchy R."/>
            <person name="Gladieux P."/>
            <person name="Thoren M.H."/>
            <person name="Johannesson H."/>
        </authorList>
    </citation>
    <scope>NUCLEOTIDE SEQUENCE</scope>
    <source>
        <strain evidence="2">CBS 314.62</strain>
    </source>
</reference>
<comment type="caution">
    <text evidence="2">The sequence shown here is derived from an EMBL/GenBank/DDBJ whole genome shotgun (WGS) entry which is preliminary data.</text>
</comment>
<proteinExistence type="predicted"/>
<protein>
    <submittedName>
        <fullName evidence="2">Uncharacterized protein</fullName>
    </submittedName>
</protein>
<organism evidence="2 3">
    <name type="scientific">Podospora appendiculata</name>
    <dbReference type="NCBI Taxonomy" id="314037"/>
    <lineage>
        <taxon>Eukaryota</taxon>
        <taxon>Fungi</taxon>
        <taxon>Dikarya</taxon>
        <taxon>Ascomycota</taxon>
        <taxon>Pezizomycotina</taxon>
        <taxon>Sordariomycetes</taxon>
        <taxon>Sordariomycetidae</taxon>
        <taxon>Sordariales</taxon>
        <taxon>Podosporaceae</taxon>
        <taxon>Podospora</taxon>
    </lineage>
</organism>
<dbReference type="EMBL" id="JAULSO010000007">
    <property type="protein sequence ID" value="KAK3681338.1"/>
    <property type="molecule type" value="Genomic_DNA"/>
</dbReference>
<evidence type="ECO:0000256" key="1">
    <source>
        <dbReference type="SAM" id="SignalP"/>
    </source>
</evidence>
<accession>A0AAE1C7D7</accession>
<dbReference type="AlphaFoldDB" id="A0AAE1C7D7"/>
<gene>
    <name evidence="2" type="ORF">B0T22DRAFT_445544</name>
</gene>
<keyword evidence="3" id="KW-1185">Reference proteome</keyword>
<dbReference type="Proteomes" id="UP001270362">
    <property type="component" value="Unassembled WGS sequence"/>
</dbReference>
<keyword evidence="1" id="KW-0732">Signal</keyword>
<evidence type="ECO:0000313" key="2">
    <source>
        <dbReference type="EMBL" id="KAK3681338.1"/>
    </source>
</evidence>
<name>A0AAE1C7D7_9PEZI</name>
<feature type="chain" id="PRO_5041903884" evidence="1">
    <location>
        <begin position="21"/>
        <end position="238"/>
    </location>
</feature>